<accession>A0A1M6SV48</accession>
<organism evidence="2 3">
    <name type="scientific">Reichenbachiella agariperforans</name>
    <dbReference type="NCBI Taxonomy" id="156994"/>
    <lineage>
        <taxon>Bacteria</taxon>
        <taxon>Pseudomonadati</taxon>
        <taxon>Bacteroidota</taxon>
        <taxon>Cytophagia</taxon>
        <taxon>Cytophagales</taxon>
        <taxon>Reichenbachiellaceae</taxon>
        <taxon>Reichenbachiella</taxon>
    </lineage>
</organism>
<dbReference type="EMBL" id="FRAA01000005">
    <property type="protein sequence ID" value="SHK48458.1"/>
    <property type="molecule type" value="Genomic_DNA"/>
</dbReference>
<dbReference type="RefSeq" id="WP_073123294.1">
    <property type="nucleotide sequence ID" value="NZ_FRAA01000005.1"/>
</dbReference>
<keyword evidence="3" id="KW-1185">Reference proteome</keyword>
<feature type="compositionally biased region" description="Basic and acidic residues" evidence="1">
    <location>
        <begin position="137"/>
        <end position="146"/>
    </location>
</feature>
<evidence type="ECO:0000313" key="2">
    <source>
        <dbReference type="EMBL" id="SHK48458.1"/>
    </source>
</evidence>
<name>A0A1M6SV48_REIAG</name>
<gene>
    <name evidence="2" type="ORF">SAMN04488028_105163</name>
</gene>
<reference evidence="3" key="1">
    <citation type="submission" date="2016-11" db="EMBL/GenBank/DDBJ databases">
        <authorList>
            <person name="Varghese N."/>
            <person name="Submissions S."/>
        </authorList>
    </citation>
    <scope>NUCLEOTIDE SEQUENCE [LARGE SCALE GENOMIC DNA]</scope>
    <source>
        <strain evidence="3">DSM 26134</strain>
    </source>
</reference>
<sequence length="434" mass="50332">MKKVMVMLLMVTVNHLVAQDIDPKKMERDLRISEDVIGSLVKSESEEGEYFSVKVSANYVPNFGVMIKIDRLGHFSSSNIHSDFDFHWQFNDEEWQMNLDEMQANAERIAAEMEMEAHHQEEIAMREYERTRRKSERVREKDERKESDDIEIIIEDNRGERYTVIETPESPEGVEHGVVVVRRTNESTDGGQEEYQNLFHEVIRVYLADYANLMSQLRPEDKVLLTTEVGLNKSSDPRFKISAYVLVDDIMAKNSGKLSVEKFQEKIVFSETEISHKKMADLELLASIFQRLYKSDLATTYYTSERVQYEMLDHFGAVFKMKMYSSVQYGKDNYKVVANGKTGLTESERNQIVSELYPQFEYELIENVLDYGKTVKSLRSDEYLVFQIKLTQCNGCAIPKDLKVTVQQSVLDNYNQGKIKRDEALSKISIDTGH</sequence>
<protein>
    <submittedName>
        <fullName evidence="2">Uncharacterized protein</fullName>
    </submittedName>
</protein>
<proteinExistence type="predicted"/>
<dbReference type="AlphaFoldDB" id="A0A1M6SV48"/>
<dbReference type="STRING" id="156994.SAMN04488028_105163"/>
<dbReference type="Proteomes" id="UP000184474">
    <property type="component" value="Unassembled WGS sequence"/>
</dbReference>
<feature type="region of interest" description="Disordered" evidence="1">
    <location>
        <begin position="121"/>
        <end position="146"/>
    </location>
</feature>
<evidence type="ECO:0000256" key="1">
    <source>
        <dbReference type="SAM" id="MobiDB-lite"/>
    </source>
</evidence>
<evidence type="ECO:0000313" key="3">
    <source>
        <dbReference type="Proteomes" id="UP000184474"/>
    </source>
</evidence>
<feature type="compositionally biased region" description="Basic and acidic residues" evidence="1">
    <location>
        <begin position="121"/>
        <end position="130"/>
    </location>
</feature>